<evidence type="ECO:0008006" key="6">
    <source>
        <dbReference type="Google" id="ProtNLM"/>
    </source>
</evidence>
<organism evidence="4 5">
    <name type="scientific">Actinotalea lenta</name>
    <dbReference type="NCBI Taxonomy" id="3064654"/>
    <lineage>
        <taxon>Bacteria</taxon>
        <taxon>Bacillati</taxon>
        <taxon>Actinomycetota</taxon>
        <taxon>Actinomycetes</taxon>
        <taxon>Micrococcales</taxon>
        <taxon>Cellulomonadaceae</taxon>
        <taxon>Actinotalea</taxon>
    </lineage>
</organism>
<keyword evidence="2" id="KW-0472">Membrane</keyword>
<evidence type="ECO:0000256" key="2">
    <source>
        <dbReference type="SAM" id="Phobius"/>
    </source>
</evidence>
<evidence type="ECO:0000313" key="5">
    <source>
        <dbReference type="Proteomes" id="UP001232536"/>
    </source>
</evidence>
<gene>
    <name evidence="4" type="ORF">Q6348_11015</name>
</gene>
<dbReference type="RefSeq" id="WP_304601337.1">
    <property type="nucleotide sequence ID" value="NZ_JAUQYO010000001.1"/>
</dbReference>
<evidence type="ECO:0000313" key="4">
    <source>
        <dbReference type="EMBL" id="MDO8107726.1"/>
    </source>
</evidence>
<protein>
    <recommendedName>
        <fullName evidence="6">Secreted protein</fullName>
    </recommendedName>
</protein>
<sequence length="213" mass="20967">MSHARAALVAVASLASLLAAGPAAAATPSGACTDPAGVTVVVDATALGGDVQVGCADQAPATGTDALRQAGFTDTRDAAGMICAVDALPDPCPATFTGQYWSYWYAQDGTWVAYQEGSDTAAPAPGSVEGWRWSDGSAGPQVDLATLAATPSASTSPSVVQATPTGTPAATIGPAGPVQEQSGGFSVPWLPIIAGLIAVGLVVATALSRRSRG</sequence>
<evidence type="ECO:0000256" key="3">
    <source>
        <dbReference type="SAM" id="SignalP"/>
    </source>
</evidence>
<accession>A0ABT9DE23</accession>
<feature type="chain" id="PRO_5045134059" description="Secreted protein" evidence="3">
    <location>
        <begin position="26"/>
        <end position="213"/>
    </location>
</feature>
<comment type="caution">
    <text evidence="4">The sequence shown here is derived from an EMBL/GenBank/DDBJ whole genome shotgun (WGS) entry which is preliminary data.</text>
</comment>
<feature type="signal peptide" evidence="3">
    <location>
        <begin position="1"/>
        <end position="25"/>
    </location>
</feature>
<name>A0ABT9DE23_9CELL</name>
<keyword evidence="2" id="KW-0812">Transmembrane</keyword>
<feature type="transmembrane region" description="Helical" evidence="2">
    <location>
        <begin position="189"/>
        <end position="207"/>
    </location>
</feature>
<reference evidence="4 5" key="1">
    <citation type="submission" date="2023-07" db="EMBL/GenBank/DDBJ databases">
        <title>Description of novel actinomycetes strains, isolated from tidal flat sediment.</title>
        <authorList>
            <person name="Lu C."/>
        </authorList>
    </citation>
    <scope>NUCLEOTIDE SEQUENCE [LARGE SCALE GENOMIC DNA]</scope>
    <source>
        <strain evidence="4 5">SYSU T00b441</strain>
    </source>
</reference>
<proteinExistence type="predicted"/>
<dbReference type="EMBL" id="JAUQYP010000001">
    <property type="protein sequence ID" value="MDO8107726.1"/>
    <property type="molecule type" value="Genomic_DNA"/>
</dbReference>
<keyword evidence="5" id="KW-1185">Reference proteome</keyword>
<dbReference type="Proteomes" id="UP001232536">
    <property type="component" value="Unassembled WGS sequence"/>
</dbReference>
<evidence type="ECO:0000256" key="1">
    <source>
        <dbReference type="SAM" id="MobiDB-lite"/>
    </source>
</evidence>
<keyword evidence="2" id="KW-1133">Transmembrane helix</keyword>
<feature type="region of interest" description="Disordered" evidence="1">
    <location>
        <begin position="153"/>
        <end position="177"/>
    </location>
</feature>
<keyword evidence="3" id="KW-0732">Signal</keyword>